<dbReference type="Pfam" id="PF17765">
    <property type="entry name" value="MLTR_LBD"/>
    <property type="match status" value="1"/>
</dbReference>
<dbReference type="Gene3D" id="1.10.260.40">
    <property type="entry name" value="lambda repressor-like DNA-binding domains"/>
    <property type="match status" value="1"/>
</dbReference>
<dbReference type="CDD" id="cd00093">
    <property type="entry name" value="HTH_XRE"/>
    <property type="match status" value="1"/>
</dbReference>
<dbReference type="PANTHER" id="PTHR35010:SF2">
    <property type="entry name" value="BLL4672 PROTEIN"/>
    <property type="match status" value="1"/>
</dbReference>
<organism evidence="2 3">
    <name type="scientific">Solirubrobacter pauli</name>
    <dbReference type="NCBI Taxonomy" id="166793"/>
    <lineage>
        <taxon>Bacteria</taxon>
        <taxon>Bacillati</taxon>
        <taxon>Actinomycetota</taxon>
        <taxon>Thermoleophilia</taxon>
        <taxon>Solirubrobacterales</taxon>
        <taxon>Solirubrobacteraceae</taxon>
        <taxon>Solirubrobacter</taxon>
    </lineage>
</organism>
<comment type="caution">
    <text evidence="2">The sequence shown here is derived from an EMBL/GenBank/DDBJ whole genome shotgun (WGS) entry which is preliminary data.</text>
</comment>
<dbReference type="InterPro" id="IPR001387">
    <property type="entry name" value="Cro/C1-type_HTH"/>
</dbReference>
<dbReference type="PROSITE" id="PS50943">
    <property type="entry name" value="HTH_CROC1"/>
    <property type="match status" value="1"/>
</dbReference>
<feature type="domain" description="HTH cro/C1-type" evidence="1">
    <location>
        <begin position="36"/>
        <end position="83"/>
    </location>
</feature>
<accession>A0A660LEI6</accession>
<dbReference type="SMART" id="SM00530">
    <property type="entry name" value="HTH_XRE"/>
    <property type="match status" value="1"/>
</dbReference>
<dbReference type="Proteomes" id="UP000278962">
    <property type="component" value="Unassembled WGS sequence"/>
</dbReference>
<dbReference type="RefSeq" id="WP_121250758.1">
    <property type="nucleotide sequence ID" value="NZ_RBIL01000001.1"/>
</dbReference>
<evidence type="ECO:0000313" key="2">
    <source>
        <dbReference type="EMBL" id="RKQ92989.1"/>
    </source>
</evidence>
<name>A0A660LEI6_9ACTN</name>
<dbReference type="Gene3D" id="3.30.450.180">
    <property type="match status" value="1"/>
</dbReference>
<gene>
    <name evidence="2" type="ORF">C8N24_2846</name>
</gene>
<reference evidence="2 3" key="1">
    <citation type="submission" date="2018-10" db="EMBL/GenBank/DDBJ databases">
        <title>Genomic Encyclopedia of Archaeal and Bacterial Type Strains, Phase II (KMG-II): from individual species to whole genera.</title>
        <authorList>
            <person name="Goeker M."/>
        </authorList>
    </citation>
    <scope>NUCLEOTIDE SEQUENCE [LARGE SCALE GENOMIC DNA]</scope>
    <source>
        <strain evidence="2 3">DSM 14954</strain>
    </source>
</reference>
<dbReference type="OrthoDB" id="3518652at2"/>
<dbReference type="InterPro" id="IPR041413">
    <property type="entry name" value="MLTR_LBD"/>
</dbReference>
<keyword evidence="3" id="KW-1185">Reference proteome</keyword>
<evidence type="ECO:0000259" key="1">
    <source>
        <dbReference type="PROSITE" id="PS50943"/>
    </source>
</evidence>
<proteinExistence type="predicted"/>
<dbReference type="GO" id="GO:0003677">
    <property type="term" value="F:DNA binding"/>
    <property type="evidence" value="ECO:0007669"/>
    <property type="project" value="InterPro"/>
</dbReference>
<dbReference type="AlphaFoldDB" id="A0A660LEI6"/>
<protein>
    <submittedName>
        <fullName evidence="2">Helix-turn-helix protein</fullName>
    </submittedName>
</protein>
<dbReference type="EMBL" id="RBIL01000001">
    <property type="protein sequence ID" value="RKQ92989.1"/>
    <property type="molecule type" value="Genomic_DNA"/>
</dbReference>
<evidence type="ECO:0000313" key="3">
    <source>
        <dbReference type="Proteomes" id="UP000278962"/>
    </source>
</evidence>
<dbReference type="SUPFAM" id="SSF47413">
    <property type="entry name" value="lambda repressor-like DNA-binding domains"/>
    <property type="match status" value="1"/>
</dbReference>
<dbReference type="InterPro" id="IPR010982">
    <property type="entry name" value="Lambda_DNA-bd_dom_sf"/>
</dbReference>
<sequence>MDTKVEIREFLSACRARITPRDAGLSTPSEHRRVPGLRREEVAMLSGVSVDYYTRLERGHLSGVSDSVLEALAAALQLDDAEREYLLALARVDTPTAHRTETADQQVRDSVHSVLEAMTACPAYVRNHRREILAANHLARALFSEVYRTPRRPVSLCRFIFLEPRAREFFVEWDTIAQQVAAALRTEVANHPDDPELTRLVEDLRSDSREFHDLWAEHRVRRHAAGLKRFHHPVVGELELSFNAMVLAADSGLTLLAYSAAPGSQSEQRLQALADWQPDQEAVDASVG</sequence>
<dbReference type="PANTHER" id="PTHR35010">
    <property type="entry name" value="BLL4672 PROTEIN-RELATED"/>
    <property type="match status" value="1"/>
</dbReference>
<dbReference type="Pfam" id="PF13560">
    <property type="entry name" value="HTH_31"/>
    <property type="match status" value="1"/>
</dbReference>